<proteinExistence type="predicted"/>
<evidence type="ECO:0000313" key="1">
    <source>
        <dbReference type="EMBL" id="KAF2818561.1"/>
    </source>
</evidence>
<gene>
    <name evidence="1" type="ORF">CC86DRAFT_388877</name>
</gene>
<organism evidence="1 2">
    <name type="scientific">Ophiobolus disseminans</name>
    <dbReference type="NCBI Taxonomy" id="1469910"/>
    <lineage>
        <taxon>Eukaryota</taxon>
        <taxon>Fungi</taxon>
        <taxon>Dikarya</taxon>
        <taxon>Ascomycota</taxon>
        <taxon>Pezizomycotina</taxon>
        <taxon>Dothideomycetes</taxon>
        <taxon>Pleosporomycetidae</taxon>
        <taxon>Pleosporales</taxon>
        <taxon>Pleosporineae</taxon>
        <taxon>Phaeosphaeriaceae</taxon>
        <taxon>Ophiobolus</taxon>
    </lineage>
</organism>
<keyword evidence="2" id="KW-1185">Reference proteome</keyword>
<evidence type="ECO:0008006" key="3">
    <source>
        <dbReference type="Google" id="ProtNLM"/>
    </source>
</evidence>
<dbReference type="Proteomes" id="UP000799424">
    <property type="component" value="Unassembled WGS sequence"/>
</dbReference>
<name>A0A6A6ZBS0_9PLEO</name>
<sequence length="272" mass="31232">MWETLDTDFRPSSTRLLSDLLSPQSSIHAHVREMDILDAAKDPVRENRAQMFISMLPSDRLTTFMSDEKISTTTLHLLLKCHQKIEYLWTRFVDRDEERFGDVDVSLKTRPWAPPLLSHVIGFNFYMPATSDQGAKDFEFISCVMPRLQNLDIITDQMGRNINHCLSEHHESRFANLNSLSVQNLSLGNGSKNLIGRLEPIKLKRLELWACSDIGPFLSELSKALTDTPGQFTKFQIKYPEDELVEESQSATVNFLEQFFRPSTLGTGHWRP</sequence>
<protein>
    <recommendedName>
        <fullName evidence="3">F-box domain-containing protein</fullName>
    </recommendedName>
</protein>
<evidence type="ECO:0000313" key="2">
    <source>
        <dbReference type="Proteomes" id="UP000799424"/>
    </source>
</evidence>
<reference evidence="1" key="1">
    <citation type="journal article" date="2020" name="Stud. Mycol.">
        <title>101 Dothideomycetes genomes: a test case for predicting lifestyles and emergence of pathogens.</title>
        <authorList>
            <person name="Haridas S."/>
            <person name="Albert R."/>
            <person name="Binder M."/>
            <person name="Bloem J."/>
            <person name="Labutti K."/>
            <person name="Salamov A."/>
            <person name="Andreopoulos B."/>
            <person name="Baker S."/>
            <person name="Barry K."/>
            <person name="Bills G."/>
            <person name="Bluhm B."/>
            <person name="Cannon C."/>
            <person name="Castanera R."/>
            <person name="Culley D."/>
            <person name="Daum C."/>
            <person name="Ezra D."/>
            <person name="Gonzalez J."/>
            <person name="Henrissat B."/>
            <person name="Kuo A."/>
            <person name="Liang C."/>
            <person name="Lipzen A."/>
            <person name="Lutzoni F."/>
            <person name="Magnuson J."/>
            <person name="Mondo S."/>
            <person name="Nolan M."/>
            <person name="Ohm R."/>
            <person name="Pangilinan J."/>
            <person name="Park H.-J."/>
            <person name="Ramirez L."/>
            <person name="Alfaro M."/>
            <person name="Sun H."/>
            <person name="Tritt A."/>
            <person name="Yoshinaga Y."/>
            <person name="Zwiers L.-H."/>
            <person name="Turgeon B."/>
            <person name="Goodwin S."/>
            <person name="Spatafora J."/>
            <person name="Crous P."/>
            <person name="Grigoriev I."/>
        </authorList>
    </citation>
    <scope>NUCLEOTIDE SEQUENCE</scope>
    <source>
        <strain evidence="1">CBS 113818</strain>
    </source>
</reference>
<accession>A0A6A6ZBS0</accession>
<dbReference type="AlphaFoldDB" id="A0A6A6ZBS0"/>
<dbReference type="EMBL" id="MU006251">
    <property type="protein sequence ID" value="KAF2818561.1"/>
    <property type="molecule type" value="Genomic_DNA"/>
</dbReference>